<dbReference type="PROSITE" id="PS00949">
    <property type="entry name" value="AUTOINDUCER_SYNTH_1"/>
    <property type="match status" value="1"/>
</dbReference>
<sequence length="212" mass="23104">MSSILAGRFAELPPHIRTDLGAYRYDVFVRRLGWTIAGHRKDDRTEWDRFDRPSTVHVVALDDARNICGCARLLPTTGPYLLRDAFPYLLGPARAPRSPTVWEISRFAASYRPGRSAVREPHGRNFLASVLAVADSLGATQVIGVMSPSIARLYRHWGLALQCLANATSATDGRILACAIDLQHRAQNASSDIVHRAGSGLPAPLSATQGAH</sequence>
<keyword evidence="4 8" id="KW-0949">S-adenosyl-L-methionine</keyword>
<keyword evidence="5 7" id="KW-0071">Autoinducer synthesis</keyword>
<accession>A0A238H166</accession>
<evidence type="ECO:0000256" key="5">
    <source>
        <dbReference type="ARBA" id="ARBA00022929"/>
    </source>
</evidence>
<dbReference type="PRINTS" id="PR01549">
    <property type="entry name" value="AUTOINDCRSYN"/>
</dbReference>
<dbReference type="SUPFAM" id="SSF55729">
    <property type="entry name" value="Acyl-CoA N-acyltransferases (Nat)"/>
    <property type="match status" value="1"/>
</dbReference>
<keyword evidence="2 7" id="KW-0673">Quorum sensing</keyword>
<dbReference type="AlphaFoldDB" id="A0A238H166"/>
<evidence type="ECO:0000256" key="4">
    <source>
        <dbReference type="ARBA" id="ARBA00022691"/>
    </source>
</evidence>
<dbReference type="GO" id="GO:0061579">
    <property type="term" value="F:N-acyl homoserine lactone synthase activity"/>
    <property type="evidence" value="ECO:0007669"/>
    <property type="project" value="UniProtKB-UniRule"/>
</dbReference>
<dbReference type="EC" id="2.3.1.184" evidence="1 8"/>
<evidence type="ECO:0000313" key="10">
    <source>
        <dbReference type="Proteomes" id="UP000198460"/>
    </source>
</evidence>
<reference evidence="9 10" key="1">
    <citation type="submission" date="2017-04" db="EMBL/GenBank/DDBJ databases">
        <authorList>
            <person name="Afonso C.L."/>
            <person name="Miller P.J."/>
            <person name="Scott M.A."/>
            <person name="Spackman E."/>
            <person name="Goraichik I."/>
            <person name="Dimitrov K.M."/>
            <person name="Suarez D.L."/>
            <person name="Swayne D.E."/>
        </authorList>
    </citation>
    <scope>NUCLEOTIDE SEQUENCE [LARGE SCALE GENOMIC DNA]</scope>
    <source>
        <strain evidence="9">LMG 28154</strain>
    </source>
</reference>
<comment type="catalytic activity">
    <reaction evidence="6 8">
        <text>a fatty acyl-[ACP] + S-adenosyl-L-methionine = an N-acyl-L-homoserine lactone + S-methyl-5'-thioadenosine + holo-[ACP] + H(+)</text>
        <dbReference type="Rhea" id="RHEA:10096"/>
        <dbReference type="Rhea" id="RHEA-COMP:9685"/>
        <dbReference type="Rhea" id="RHEA-COMP:14125"/>
        <dbReference type="ChEBI" id="CHEBI:15378"/>
        <dbReference type="ChEBI" id="CHEBI:17509"/>
        <dbReference type="ChEBI" id="CHEBI:55474"/>
        <dbReference type="ChEBI" id="CHEBI:59789"/>
        <dbReference type="ChEBI" id="CHEBI:64479"/>
        <dbReference type="ChEBI" id="CHEBI:138651"/>
        <dbReference type="EC" id="2.3.1.184"/>
    </reaction>
</comment>
<comment type="similarity">
    <text evidence="7 8">Belongs to the autoinducer synthase family.</text>
</comment>
<dbReference type="Proteomes" id="UP000198460">
    <property type="component" value="Unassembled WGS sequence"/>
</dbReference>
<dbReference type="PANTHER" id="PTHR39322">
    <property type="entry name" value="ACYL-HOMOSERINE-LACTONE SYNTHASE"/>
    <property type="match status" value="1"/>
</dbReference>
<dbReference type="InterPro" id="IPR018311">
    <property type="entry name" value="Autoind_synth_CS"/>
</dbReference>
<evidence type="ECO:0000256" key="2">
    <source>
        <dbReference type="ARBA" id="ARBA00022654"/>
    </source>
</evidence>
<dbReference type="InterPro" id="IPR016181">
    <property type="entry name" value="Acyl_CoA_acyltransferase"/>
</dbReference>
<dbReference type="GO" id="GO:0009372">
    <property type="term" value="P:quorum sensing"/>
    <property type="evidence" value="ECO:0007669"/>
    <property type="project" value="UniProtKB-UniRule"/>
</dbReference>
<dbReference type="EMBL" id="FXAN01000036">
    <property type="protein sequence ID" value="SMF98946.1"/>
    <property type="molecule type" value="Genomic_DNA"/>
</dbReference>
<dbReference type="Pfam" id="PF00765">
    <property type="entry name" value="Autoind_synth"/>
    <property type="match status" value="1"/>
</dbReference>
<dbReference type="InterPro" id="IPR001690">
    <property type="entry name" value="Autoind_synthase"/>
</dbReference>
<evidence type="ECO:0000256" key="3">
    <source>
        <dbReference type="ARBA" id="ARBA00022679"/>
    </source>
</evidence>
<dbReference type="GO" id="GO:0007165">
    <property type="term" value="P:signal transduction"/>
    <property type="evidence" value="ECO:0007669"/>
    <property type="project" value="TreeGrafter"/>
</dbReference>
<evidence type="ECO:0000313" key="9">
    <source>
        <dbReference type="EMBL" id="SMF98946.1"/>
    </source>
</evidence>
<evidence type="ECO:0000256" key="8">
    <source>
        <dbReference type="RuleBase" id="RU361135"/>
    </source>
</evidence>
<proteinExistence type="inferred from homology"/>
<dbReference type="Gene3D" id="3.40.630.30">
    <property type="match status" value="1"/>
</dbReference>
<evidence type="ECO:0000256" key="7">
    <source>
        <dbReference type="PROSITE-ProRule" id="PRU00533"/>
    </source>
</evidence>
<dbReference type="PANTHER" id="PTHR39322:SF1">
    <property type="entry name" value="ISOVALERYL-HOMOSERINE LACTONE SYNTHASE"/>
    <property type="match status" value="1"/>
</dbReference>
<dbReference type="PROSITE" id="PS51187">
    <property type="entry name" value="AUTOINDUCER_SYNTH_2"/>
    <property type="match status" value="1"/>
</dbReference>
<evidence type="ECO:0000256" key="6">
    <source>
        <dbReference type="ARBA" id="ARBA00048576"/>
    </source>
</evidence>
<dbReference type="RefSeq" id="WP_089339662.1">
    <property type="nucleotide sequence ID" value="NZ_FXAN01000036.1"/>
</dbReference>
<evidence type="ECO:0000256" key="1">
    <source>
        <dbReference type="ARBA" id="ARBA00012340"/>
    </source>
</evidence>
<keyword evidence="3 8" id="KW-0808">Transferase</keyword>
<organism evidence="9 10">
    <name type="scientific">Burkholderia singularis</name>
    <dbReference type="NCBI Taxonomy" id="1503053"/>
    <lineage>
        <taxon>Bacteria</taxon>
        <taxon>Pseudomonadati</taxon>
        <taxon>Pseudomonadota</taxon>
        <taxon>Betaproteobacteria</taxon>
        <taxon>Burkholderiales</taxon>
        <taxon>Burkholderiaceae</taxon>
        <taxon>Burkholderia</taxon>
        <taxon>pseudomallei group</taxon>
    </lineage>
</organism>
<protein>
    <recommendedName>
        <fullName evidence="1 8">Acyl-homoserine-lactone synthase</fullName>
        <ecNumber evidence="1 8">2.3.1.184</ecNumber>
    </recommendedName>
    <alternativeName>
        <fullName evidence="8">Autoinducer synthesis protein</fullName>
    </alternativeName>
</protein>
<name>A0A238H166_9BURK</name>
<gene>
    <name evidence="9" type="ORF">BSIN_2162</name>
</gene>